<protein>
    <submittedName>
        <fullName evidence="1">Uncharacterized protein</fullName>
    </submittedName>
</protein>
<evidence type="ECO:0000313" key="1">
    <source>
        <dbReference type="EMBL" id="MCI94733.1"/>
    </source>
</evidence>
<dbReference type="AlphaFoldDB" id="A0A392W4Q0"/>
<comment type="caution">
    <text evidence="1">The sequence shown here is derived from an EMBL/GenBank/DDBJ whole genome shotgun (WGS) entry which is preliminary data.</text>
</comment>
<accession>A0A392W4Q0</accession>
<proteinExistence type="predicted"/>
<evidence type="ECO:0000313" key="2">
    <source>
        <dbReference type="Proteomes" id="UP000265520"/>
    </source>
</evidence>
<keyword evidence="2" id="KW-1185">Reference proteome</keyword>
<feature type="non-terminal residue" evidence="1">
    <location>
        <position position="32"/>
    </location>
</feature>
<sequence length="32" mass="3644">MFVYWSLVLAERPELAFSTGVGRQLSLAFAQR</sequence>
<organism evidence="1 2">
    <name type="scientific">Trifolium medium</name>
    <dbReference type="NCBI Taxonomy" id="97028"/>
    <lineage>
        <taxon>Eukaryota</taxon>
        <taxon>Viridiplantae</taxon>
        <taxon>Streptophyta</taxon>
        <taxon>Embryophyta</taxon>
        <taxon>Tracheophyta</taxon>
        <taxon>Spermatophyta</taxon>
        <taxon>Magnoliopsida</taxon>
        <taxon>eudicotyledons</taxon>
        <taxon>Gunneridae</taxon>
        <taxon>Pentapetalae</taxon>
        <taxon>rosids</taxon>
        <taxon>fabids</taxon>
        <taxon>Fabales</taxon>
        <taxon>Fabaceae</taxon>
        <taxon>Papilionoideae</taxon>
        <taxon>50 kb inversion clade</taxon>
        <taxon>NPAAA clade</taxon>
        <taxon>Hologalegina</taxon>
        <taxon>IRL clade</taxon>
        <taxon>Trifolieae</taxon>
        <taxon>Trifolium</taxon>
    </lineage>
</organism>
<dbReference type="Proteomes" id="UP000265520">
    <property type="component" value="Unassembled WGS sequence"/>
</dbReference>
<reference evidence="1 2" key="1">
    <citation type="journal article" date="2018" name="Front. Plant Sci.">
        <title>Red Clover (Trifolium pratense) and Zigzag Clover (T. medium) - A Picture of Genomic Similarities and Differences.</title>
        <authorList>
            <person name="Dluhosova J."/>
            <person name="Istvanek J."/>
            <person name="Nedelnik J."/>
            <person name="Repkova J."/>
        </authorList>
    </citation>
    <scope>NUCLEOTIDE SEQUENCE [LARGE SCALE GENOMIC DNA]</scope>
    <source>
        <strain evidence="2">cv. 10/8</strain>
        <tissue evidence="1">Leaf</tissue>
    </source>
</reference>
<name>A0A392W4Q0_9FABA</name>
<dbReference type="EMBL" id="LXQA011365045">
    <property type="protein sequence ID" value="MCI94733.1"/>
    <property type="molecule type" value="Genomic_DNA"/>
</dbReference>